<protein>
    <submittedName>
        <fullName evidence="2">Transmembrane protein 144</fullName>
    </submittedName>
</protein>
<name>A0AC35TTU1_9BILA</name>
<dbReference type="Proteomes" id="UP000095286">
    <property type="component" value="Unplaced"/>
</dbReference>
<reference evidence="2" key="1">
    <citation type="submission" date="2016-11" db="UniProtKB">
        <authorList>
            <consortium name="WormBaseParasite"/>
        </authorList>
    </citation>
    <scope>IDENTIFICATION</scope>
    <source>
        <strain evidence="2">KR3021</strain>
    </source>
</reference>
<proteinExistence type="predicted"/>
<accession>A0AC35TTU1</accession>
<organism evidence="1 2">
    <name type="scientific">Rhabditophanes sp. KR3021</name>
    <dbReference type="NCBI Taxonomy" id="114890"/>
    <lineage>
        <taxon>Eukaryota</taxon>
        <taxon>Metazoa</taxon>
        <taxon>Ecdysozoa</taxon>
        <taxon>Nematoda</taxon>
        <taxon>Chromadorea</taxon>
        <taxon>Rhabditida</taxon>
        <taxon>Tylenchina</taxon>
        <taxon>Panagrolaimomorpha</taxon>
        <taxon>Strongyloidoidea</taxon>
        <taxon>Alloionematidae</taxon>
        <taxon>Rhabditophanes</taxon>
    </lineage>
</organism>
<sequence>MVTLFNSSTHAQRAKIGVLTCLIFSTAAILFYIVWALTGSPDQPKAYFQIRHMEGNKVWEANITEITIGFVMFSLGFLWNYLIVIQIPYEFGWYNKSSSINFNGYTALALGRYSVSVVGLWWMTFCHFDSPNFFGFFTTELLNVIGMGVYGYCIQTAYECPHITEIKRITHAAIKAVKEMVGRKFKSPEKRGIPLDSDLLKY</sequence>
<evidence type="ECO:0000313" key="2">
    <source>
        <dbReference type="WBParaSite" id="RSKR_0000392400.1"/>
    </source>
</evidence>
<evidence type="ECO:0000313" key="1">
    <source>
        <dbReference type="Proteomes" id="UP000095286"/>
    </source>
</evidence>
<dbReference type="WBParaSite" id="RSKR_0000392400.1">
    <property type="protein sequence ID" value="RSKR_0000392400.1"/>
    <property type="gene ID" value="RSKR_0000392400"/>
</dbReference>